<comment type="caution">
    <text evidence="2">The sequence shown here is derived from an EMBL/GenBank/DDBJ whole genome shotgun (WGS) entry which is preliminary data.</text>
</comment>
<feature type="compositionally biased region" description="Basic residues" evidence="1">
    <location>
        <begin position="59"/>
        <end position="69"/>
    </location>
</feature>
<evidence type="ECO:0000256" key="1">
    <source>
        <dbReference type="SAM" id="MobiDB-lite"/>
    </source>
</evidence>
<proteinExistence type="predicted"/>
<name>A0ABU0H9T6_9HYPH</name>
<sequence>MSVVVSWHRATTLPVKVAVLPPVKPPDCGTTRVCVLDSAPRGDAARSPRHHTSPVASSPRKRGPIQPRPRWRLARAAQAARIPGLRSARNDGLWPCFSESPERNPTLRLTRPLRAGQNRKAVLGRGRVAGAGLWPVRTCSKQERPGFAKANPAPKTLKAFSTRPQGAG</sequence>
<feature type="region of interest" description="Disordered" evidence="1">
    <location>
        <begin position="39"/>
        <end position="69"/>
    </location>
</feature>
<evidence type="ECO:0000313" key="2">
    <source>
        <dbReference type="EMBL" id="MDQ0439083.1"/>
    </source>
</evidence>
<organism evidence="2 3">
    <name type="scientific">Kaistia dalseonensis</name>
    <dbReference type="NCBI Taxonomy" id="410840"/>
    <lineage>
        <taxon>Bacteria</taxon>
        <taxon>Pseudomonadati</taxon>
        <taxon>Pseudomonadota</taxon>
        <taxon>Alphaproteobacteria</taxon>
        <taxon>Hyphomicrobiales</taxon>
        <taxon>Kaistiaceae</taxon>
        <taxon>Kaistia</taxon>
    </lineage>
</organism>
<gene>
    <name evidence="2" type="ORF">QO014_003484</name>
</gene>
<dbReference type="Proteomes" id="UP001241603">
    <property type="component" value="Unassembled WGS sequence"/>
</dbReference>
<reference evidence="2 3" key="1">
    <citation type="submission" date="2023-07" db="EMBL/GenBank/DDBJ databases">
        <title>Genomic Encyclopedia of Type Strains, Phase IV (KMG-IV): sequencing the most valuable type-strain genomes for metagenomic binning, comparative biology and taxonomic classification.</title>
        <authorList>
            <person name="Goeker M."/>
        </authorList>
    </citation>
    <scope>NUCLEOTIDE SEQUENCE [LARGE SCALE GENOMIC DNA]</scope>
    <source>
        <strain evidence="2 3">B6-8</strain>
    </source>
</reference>
<feature type="region of interest" description="Disordered" evidence="1">
    <location>
        <begin position="143"/>
        <end position="168"/>
    </location>
</feature>
<dbReference type="EMBL" id="JAUSVO010000005">
    <property type="protein sequence ID" value="MDQ0439083.1"/>
    <property type="molecule type" value="Genomic_DNA"/>
</dbReference>
<protein>
    <submittedName>
        <fullName evidence="2">Uncharacterized protein</fullName>
    </submittedName>
</protein>
<evidence type="ECO:0000313" key="3">
    <source>
        <dbReference type="Proteomes" id="UP001241603"/>
    </source>
</evidence>
<accession>A0ABU0H9T6</accession>
<keyword evidence="3" id="KW-1185">Reference proteome</keyword>